<evidence type="ECO:0000256" key="1">
    <source>
        <dbReference type="ARBA" id="ARBA00008791"/>
    </source>
</evidence>
<evidence type="ECO:0000259" key="2">
    <source>
        <dbReference type="Pfam" id="PF00582"/>
    </source>
</evidence>
<dbReference type="PRINTS" id="PR01438">
    <property type="entry name" value="UNVRSLSTRESS"/>
</dbReference>
<accession>A0A345EGJ0</accession>
<dbReference type="PANTHER" id="PTHR46268:SF24">
    <property type="entry name" value="UNIVERSAL STRESS PROTEIN"/>
    <property type="match status" value="1"/>
</dbReference>
<evidence type="ECO:0000313" key="4">
    <source>
        <dbReference type="EMBL" id="AXG11312.1"/>
    </source>
</evidence>
<dbReference type="EMBL" id="CP031150">
    <property type="protein sequence ID" value="AXG07897.1"/>
    <property type="molecule type" value="Genomic_DNA"/>
</dbReference>
<dbReference type="Gene3D" id="3.40.50.620">
    <property type="entry name" value="HUPs"/>
    <property type="match status" value="1"/>
</dbReference>
<protein>
    <submittedName>
        <fullName evidence="3">Universal stress protein</fullName>
    </submittedName>
</protein>
<dbReference type="CDD" id="cd00293">
    <property type="entry name" value="USP-like"/>
    <property type="match status" value="1"/>
</dbReference>
<dbReference type="Pfam" id="PF00582">
    <property type="entry name" value="Usp"/>
    <property type="match status" value="1"/>
</dbReference>
<name>A0A345E6S5_9EURY</name>
<dbReference type="EMBL" id="CP031148">
    <property type="protein sequence ID" value="AXG11312.1"/>
    <property type="molecule type" value="Genomic_DNA"/>
</dbReference>
<dbReference type="OrthoDB" id="105697at2157"/>
<evidence type="ECO:0000313" key="3">
    <source>
        <dbReference type="EMBL" id="AXG07897.1"/>
    </source>
</evidence>
<reference evidence="3 6" key="2">
    <citation type="submission" date="2018-07" db="EMBL/GenBank/DDBJ databases">
        <title>Genome sequences of Haloplanus sp. CBA1113.</title>
        <authorList>
            <person name="Kim Y.B."/>
            <person name="Roh S.W."/>
        </authorList>
    </citation>
    <scope>NUCLEOTIDE SEQUENCE [LARGE SCALE GENOMIC DNA]</scope>
    <source>
        <strain evidence="3 6">CBA1113</strain>
    </source>
</reference>
<keyword evidence="6" id="KW-1185">Reference proteome</keyword>
<proteinExistence type="inferred from homology"/>
<sequence>MPSQVLVPFDGTPQSEAALAFATEEWPDATFTLLYVIDPVTAGVAQRALPGSSETWYENARETARGCLDEARELVGRPVETRIEVGSPARVVVDVASEGPFDHVVLGSHGREGVSRILLGSVAEGVVRRSPVPVTVVR</sequence>
<evidence type="ECO:0000313" key="5">
    <source>
        <dbReference type="Proteomes" id="UP000252985"/>
    </source>
</evidence>
<dbReference type="RefSeq" id="WP_114587018.1">
    <property type="nucleotide sequence ID" value="NZ_CP031148.1"/>
</dbReference>
<accession>A0A345E6S5</accession>
<comment type="similarity">
    <text evidence="1">Belongs to the universal stress protein A family.</text>
</comment>
<reference evidence="4 5" key="1">
    <citation type="submission" date="2018-07" db="EMBL/GenBank/DDBJ databases">
        <title>Genome sequences of Haloplanus sp. CBA1112.</title>
        <authorList>
            <person name="Kim Y.B."/>
            <person name="Roh S.W."/>
        </authorList>
    </citation>
    <scope>NUCLEOTIDE SEQUENCE [LARGE SCALE GENOMIC DNA]</scope>
    <source>
        <strain evidence="4 5">CBA1112</strain>
    </source>
</reference>
<dbReference type="GeneID" id="37288600"/>
<dbReference type="InterPro" id="IPR006015">
    <property type="entry name" value="Universal_stress_UspA"/>
</dbReference>
<dbReference type="Proteomes" id="UP000252985">
    <property type="component" value="Chromosome"/>
</dbReference>
<dbReference type="SUPFAM" id="SSF52402">
    <property type="entry name" value="Adenine nucleotide alpha hydrolases-like"/>
    <property type="match status" value="1"/>
</dbReference>
<dbReference type="InterPro" id="IPR014729">
    <property type="entry name" value="Rossmann-like_a/b/a_fold"/>
</dbReference>
<gene>
    <name evidence="4" type="ORF">DU484_16440</name>
    <name evidence="3" type="ORF">DU500_16485</name>
</gene>
<evidence type="ECO:0000313" key="6">
    <source>
        <dbReference type="Proteomes" id="UP000253273"/>
    </source>
</evidence>
<dbReference type="KEGG" id="haq:DU484_16440"/>
<dbReference type="Proteomes" id="UP000253273">
    <property type="component" value="Chromosome"/>
</dbReference>
<dbReference type="AlphaFoldDB" id="A0A345E6S5"/>
<feature type="domain" description="UspA" evidence="2">
    <location>
        <begin position="4"/>
        <end position="138"/>
    </location>
</feature>
<dbReference type="KEGG" id="haj:DU500_16485"/>
<organism evidence="3 6">
    <name type="scientific">Haloplanus rubicundus</name>
    <dbReference type="NCBI Taxonomy" id="1547898"/>
    <lineage>
        <taxon>Archaea</taxon>
        <taxon>Methanobacteriati</taxon>
        <taxon>Methanobacteriota</taxon>
        <taxon>Stenosarchaea group</taxon>
        <taxon>Halobacteria</taxon>
        <taxon>Halobacteriales</taxon>
        <taxon>Haloferacaceae</taxon>
        <taxon>Haloplanus</taxon>
    </lineage>
</organism>
<dbReference type="InterPro" id="IPR006016">
    <property type="entry name" value="UspA"/>
</dbReference>
<dbReference type="PANTHER" id="PTHR46268">
    <property type="entry name" value="STRESS RESPONSE PROTEIN NHAX"/>
    <property type="match status" value="1"/>
</dbReference>